<dbReference type="EnsemblProtists" id="EKX38249">
    <property type="protein sequence ID" value="EKX38249"/>
    <property type="gene ID" value="GUITHDRAFT_115591"/>
</dbReference>
<dbReference type="KEGG" id="gtt:GUITHDRAFT_115591"/>
<proteinExistence type="predicted"/>
<dbReference type="Proteomes" id="UP000011087">
    <property type="component" value="Unassembled WGS sequence"/>
</dbReference>
<accession>L1IQU4</accession>
<dbReference type="GeneID" id="17295055"/>
<evidence type="ECO:0000313" key="4">
    <source>
        <dbReference type="Proteomes" id="UP000011087"/>
    </source>
</evidence>
<reference evidence="2 4" key="1">
    <citation type="journal article" date="2012" name="Nature">
        <title>Algal genomes reveal evolutionary mosaicism and the fate of nucleomorphs.</title>
        <authorList>
            <consortium name="DOE Joint Genome Institute"/>
            <person name="Curtis B.A."/>
            <person name="Tanifuji G."/>
            <person name="Burki F."/>
            <person name="Gruber A."/>
            <person name="Irimia M."/>
            <person name="Maruyama S."/>
            <person name="Arias M.C."/>
            <person name="Ball S.G."/>
            <person name="Gile G.H."/>
            <person name="Hirakawa Y."/>
            <person name="Hopkins J.F."/>
            <person name="Kuo A."/>
            <person name="Rensing S.A."/>
            <person name="Schmutz J."/>
            <person name="Symeonidi A."/>
            <person name="Elias M."/>
            <person name="Eveleigh R.J."/>
            <person name="Herman E.K."/>
            <person name="Klute M.J."/>
            <person name="Nakayama T."/>
            <person name="Obornik M."/>
            <person name="Reyes-Prieto A."/>
            <person name="Armbrust E.V."/>
            <person name="Aves S.J."/>
            <person name="Beiko R.G."/>
            <person name="Coutinho P."/>
            <person name="Dacks J.B."/>
            <person name="Durnford D.G."/>
            <person name="Fast N.M."/>
            <person name="Green B.R."/>
            <person name="Grisdale C.J."/>
            <person name="Hempel F."/>
            <person name="Henrissat B."/>
            <person name="Hoppner M.P."/>
            <person name="Ishida K."/>
            <person name="Kim E."/>
            <person name="Koreny L."/>
            <person name="Kroth P.G."/>
            <person name="Liu Y."/>
            <person name="Malik S.B."/>
            <person name="Maier U.G."/>
            <person name="McRose D."/>
            <person name="Mock T."/>
            <person name="Neilson J.A."/>
            <person name="Onodera N.T."/>
            <person name="Poole A.M."/>
            <person name="Pritham E.J."/>
            <person name="Richards T.A."/>
            <person name="Rocap G."/>
            <person name="Roy S.W."/>
            <person name="Sarai C."/>
            <person name="Schaack S."/>
            <person name="Shirato S."/>
            <person name="Slamovits C.H."/>
            <person name="Spencer D.F."/>
            <person name="Suzuki S."/>
            <person name="Worden A.Z."/>
            <person name="Zauner S."/>
            <person name="Barry K."/>
            <person name="Bell C."/>
            <person name="Bharti A.K."/>
            <person name="Crow J.A."/>
            <person name="Grimwood J."/>
            <person name="Kramer R."/>
            <person name="Lindquist E."/>
            <person name="Lucas S."/>
            <person name="Salamov A."/>
            <person name="McFadden G.I."/>
            <person name="Lane C.E."/>
            <person name="Keeling P.J."/>
            <person name="Gray M.W."/>
            <person name="Grigoriev I.V."/>
            <person name="Archibald J.M."/>
        </authorList>
    </citation>
    <scope>NUCLEOTIDE SEQUENCE</scope>
    <source>
        <strain evidence="2 4">CCMP2712</strain>
    </source>
</reference>
<evidence type="ECO:0000313" key="2">
    <source>
        <dbReference type="EMBL" id="EKX38249.1"/>
    </source>
</evidence>
<dbReference type="HOGENOM" id="CLU_795574_0_0_1"/>
<dbReference type="RefSeq" id="XP_005825229.1">
    <property type="nucleotide sequence ID" value="XM_005825172.1"/>
</dbReference>
<sequence length="349" mass="39665">MWSQAQTYACGTDKPCPIGKADQGHFFQRNVNPWVDKREVFDAYGKRIDCEGGRLTYACYKKRWKPEEFKPTVRPHYQHSPVKDKRPPVRQSDNKGTRKGDEASHSEEEEHVVPTGSVAPKTEEDEGEAERPEVSSQPKEETKGGTTGETSSTSKEGEQGSSEEQTSQESKPESEGQSVPGTTAGQEHEEEHEETNVETTPPPQAETPSTSHKYVHKKKHRKHPKCKEEPPVWMRTRYDSFIPPSPCRMYPVVSERKEPQRVEYDTFRGGAEKEMQTFKDHLLHNMQGIIPDKVDIQLPVASTGHSVFKDVLRLFVSKALNEGGGRRRRLARKLLLRQQGMCKAAFELR</sequence>
<feature type="compositionally biased region" description="Basic and acidic residues" evidence="1">
    <location>
        <begin position="129"/>
        <end position="143"/>
    </location>
</feature>
<feature type="region of interest" description="Disordered" evidence="1">
    <location>
        <begin position="71"/>
        <end position="228"/>
    </location>
</feature>
<protein>
    <submittedName>
        <fullName evidence="2 3">Uncharacterized protein</fullName>
    </submittedName>
</protein>
<feature type="compositionally biased region" description="Basic and acidic residues" evidence="1">
    <location>
        <begin position="81"/>
        <end position="112"/>
    </location>
</feature>
<reference evidence="3" key="3">
    <citation type="submission" date="2015-06" db="UniProtKB">
        <authorList>
            <consortium name="EnsemblProtists"/>
        </authorList>
    </citation>
    <scope>IDENTIFICATION</scope>
</reference>
<organism evidence="2">
    <name type="scientific">Guillardia theta (strain CCMP2712)</name>
    <name type="common">Cryptophyte</name>
    <dbReference type="NCBI Taxonomy" id="905079"/>
    <lineage>
        <taxon>Eukaryota</taxon>
        <taxon>Cryptophyceae</taxon>
        <taxon>Pyrenomonadales</taxon>
        <taxon>Geminigeraceae</taxon>
        <taxon>Guillardia</taxon>
    </lineage>
</organism>
<feature type="compositionally biased region" description="Low complexity" evidence="1">
    <location>
        <begin position="148"/>
        <end position="169"/>
    </location>
</feature>
<gene>
    <name evidence="2" type="ORF">GUITHDRAFT_115591</name>
</gene>
<dbReference type="EMBL" id="JH993050">
    <property type="protein sequence ID" value="EKX38249.1"/>
    <property type="molecule type" value="Genomic_DNA"/>
</dbReference>
<name>L1IQU4_GUITC</name>
<evidence type="ECO:0000313" key="3">
    <source>
        <dbReference type="EnsemblProtists" id="EKX38249"/>
    </source>
</evidence>
<feature type="compositionally biased region" description="Polar residues" evidence="1">
    <location>
        <begin position="176"/>
        <end position="185"/>
    </location>
</feature>
<evidence type="ECO:0000256" key="1">
    <source>
        <dbReference type="SAM" id="MobiDB-lite"/>
    </source>
</evidence>
<dbReference type="AlphaFoldDB" id="L1IQU4"/>
<keyword evidence="4" id="KW-1185">Reference proteome</keyword>
<feature type="compositionally biased region" description="Basic residues" evidence="1">
    <location>
        <begin position="213"/>
        <end position="225"/>
    </location>
</feature>
<reference evidence="4" key="2">
    <citation type="submission" date="2012-11" db="EMBL/GenBank/DDBJ databases">
        <authorList>
            <person name="Kuo A."/>
            <person name="Curtis B.A."/>
            <person name="Tanifuji G."/>
            <person name="Burki F."/>
            <person name="Gruber A."/>
            <person name="Irimia M."/>
            <person name="Maruyama S."/>
            <person name="Arias M.C."/>
            <person name="Ball S.G."/>
            <person name="Gile G.H."/>
            <person name="Hirakawa Y."/>
            <person name="Hopkins J.F."/>
            <person name="Rensing S.A."/>
            <person name="Schmutz J."/>
            <person name="Symeonidi A."/>
            <person name="Elias M."/>
            <person name="Eveleigh R.J."/>
            <person name="Herman E.K."/>
            <person name="Klute M.J."/>
            <person name="Nakayama T."/>
            <person name="Obornik M."/>
            <person name="Reyes-Prieto A."/>
            <person name="Armbrust E.V."/>
            <person name="Aves S.J."/>
            <person name="Beiko R.G."/>
            <person name="Coutinho P."/>
            <person name="Dacks J.B."/>
            <person name="Durnford D.G."/>
            <person name="Fast N.M."/>
            <person name="Green B.R."/>
            <person name="Grisdale C."/>
            <person name="Hempe F."/>
            <person name="Henrissat B."/>
            <person name="Hoppner M.P."/>
            <person name="Ishida K.-I."/>
            <person name="Kim E."/>
            <person name="Koreny L."/>
            <person name="Kroth P.G."/>
            <person name="Liu Y."/>
            <person name="Malik S.-B."/>
            <person name="Maier U.G."/>
            <person name="McRose D."/>
            <person name="Mock T."/>
            <person name="Neilson J.A."/>
            <person name="Onodera N.T."/>
            <person name="Poole A.M."/>
            <person name="Pritham E.J."/>
            <person name="Richards T.A."/>
            <person name="Rocap G."/>
            <person name="Roy S.W."/>
            <person name="Sarai C."/>
            <person name="Schaack S."/>
            <person name="Shirato S."/>
            <person name="Slamovits C.H."/>
            <person name="Spencer D.F."/>
            <person name="Suzuki S."/>
            <person name="Worden A.Z."/>
            <person name="Zauner S."/>
            <person name="Barry K."/>
            <person name="Bell C."/>
            <person name="Bharti A.K."/>
            <person name="Crow J.A."/>
            <person name="Grimwood J."/>
            <person name="Kramer R."/>
            <person name="Lindquist E."/>
            <person name="Lucas S."/>
            <person name="Salamov A."/>
            <person name="McFadden G.I."/>
            <person name="Lane C.E."/>
            <person name="Keeling P.J."/>
            <person name="Gray M.W."/>
            <person name="Grigoriev I.V."/>
            <person name="Archibald J.M."/>
        </authorList>
    </citation>
    <scope>NUCLEOTIDE SEQUENCE</scope>
    <source>
        <strain evidence="4">CCMP2712</strain>
    </source>
</reference>
<dbReference type="PaxDb" id="55529-EKX38249"/>